<dbReference type="EMBL" id="QJKK01000002">
    <property type="protein sequence ID" value="RAL26190.1"/>
    <property type="molecule type" value="Genomic_DNA"/>
</dbReference>
<dbReference type="NCBIfam" id="TIGR02585">
    <property type="entry name" value="cas_Cst2_DevR"/>
    <property type="match status" value="1"/>
</dbReference>
<dbReference type="Proteomes" id="UP000251213">
    <property type="component" value="Unassembled WGS sequence"/>
</dbReference>
<dbReference type="GO" id="GO:0051607">
    <property type="term" value="P:defense response to virus"/>
    <property type="evidence" value="ECO:0007669"/>
    <property type="project" value="UniProtKB-KW"/>
</dbReference>
<keyword evidence="4" id="KW-1185">Reference proteome</keyword>
<dbReference type="AlphaFoldDB" id="A0A364K7L0"/>
<gene>
    <name evidence="3" type="primary">cas7i</name>
    <name evidence="3" type="ORF">DL897_04115</name>
</gene>
<dbReference type="NCBIfam" id="TIGR01875">
    <property type="entry name" value="cas_MJ0381"/>
    <property type="match status" value="1"/>
</dbReference>
<protein>
    <submittedName>
        <fullName evidence="3">Type I-B CRISPR-associated protein Cas7/Cst2/DevR</fullName>
    </submittedName>
</protein>
<dbReference type="RefSeq" id="WP_113657875.1">
    <property type="nucleotide sequence ID" value="NZ_KZ845664.1"/>
</dbReference>
<comment type="function">
    <text evidence="2">CRISPR (clustered regularly interspaced short palindromic repeat) is an adaptive immune system that provides protection against mobile genetic elements (viruses, transposable elements and conjugative plasmids). CRISPR clusters contain spacers, sequences complementary to antecedent mobile elements, and target invading nucleic acids. CRISPR clusters are transcribed and processed into CRISPR RNA (crRNA).</text>
</comment>
<proteinExistence type="predicted"/>
<evidence type="ECO:0000256" key="1">
    <source>
        <dbReference type="ARBA" id="ARBA00023118"/>
    </source>
</evidence>
<reference evidence="3 4" key="2">
    <citation type="submission" date="2018-06" db="EMBL/GenBank/DDBJ databases">
        <authorList>
            <person name="Zhirakovskaya E."/>
        </authorList>
    </citation>
    <scope>NUCLEOTIDE SEQUENCE [LARGE SCALE GENOMIC DNA]</scope>
    <source>
        <strain evidence="3 4">FBKL4.011</strain>
    </source>
</reference>
<dbReference type="Pfam" id="PF01905">
    <property type="entry name" value="DevR"/>
    <property type="match status" value="1"/>
</dbReference>
<dbReference type="InterPro" id="IPR013414">
    <property type="entry name" value="Cas7/Cst2/DevR_sub_I-B/Tneap"/>
</dbReference>
<dbReference type="InterPro" id="IPR010154">
    <property type="entry name" value="CRISPR-assoc_Cas7/Cst2/DevR"/>
</dbReference>
<name>A0A364K7L0_9BACL</name>
<dbReference type="OrthoDB" id="9781560at2"/>
<sequence length="300" mass="34307">MSKGLTLTIIFQANSLNYGEGMGNVSELKKLSRSNGHTYTFASRQCLRYDIVRLGNELFNWNLQTVVKNNKTIQFRPDASIRESEEMDLFGYMKTVKTVGSITREAVARLTHAISLEPYRSDMDFLNNMGLARRIDEDNNLANIEQHFSFYTYTVTIDLDRIGEDKEISLSSQEKAQRVTQLLTILNLLNRNIRGRQENLSPLFLIGGMYDIANPFFYGRVKLDSKNGGFALSPSLLHSALEKKYGAFTVMDQTHMGLTKEVFDNEEELTHLLPEGQVHTVQGMFDFLIDEVNRYFVVNE</sequence>
<evidence type="ECO:0000313" key="4">
    <source>
        <dbReference type="Proteomes" id="UP000251213"/>
    </source>
</evidence>
<accession>A0A364K7L0</accession>
<reference evidence="3 4" key="1">
    <citation type="submission" date="2018-06" db="EMBL/GenBank/DDBJ databases">
        <title>Thermoflavimicrobium daqus sp. nov., a thermophilic microbe isolated from Moutai-flavour Daqu.</title>
        <authorList>
            <person name="Wang X."/>
            <person name="Zhou H."/>
        </authorList>
    </citation>
    <scope>NUCLEOTIDE SEQUENCE [LARGE SCALE GENOMIC DNA]</scope>
    <source>
        <strain evidence="3 4">FBKL4.011</strain>
    </source>
</reference>
<evidence type="ECO:0000313" key="3">
    <source>
        <dbReference type="EMBL" id="RAL26190.1"/>
    </source>
</evidence>
<evidence type="ECO:0000256" key="2">
    <source>
        <dbReference type="ARBA" id="ARBA00025626"/>
    </source>
</evidence>
<keyword evidence="1" id="KW-0051">Antiviral defense</keyword>
<comment type="caution">
    <text evidence="3">The sequence shown here is derived from an EMBL/GenBank/DDBJ whole genome shotgun (WGS) entry which is preliminary data.</text>
</comment>
<organism evidence="3 4">
    <name type="scientific">Thermoflavimicrobium daqui</name>
    <dbReference type="NCBI Taxonomy" id="2137476"/>
    <lineage>
        <taxon>Bacteria</taxon>
        <taxon>Bacillati</taxon>
        <taxon>Bacillota</taxon>
        <taxon>Bacilli</taxon>
        <taxon>Bacillales</taxon>
        <taxon>Thermoactinomycetaceae</taxon>
        <taxon>Thermoflavimicrobium</taxon>
    </lineage>
</organism>